<dbReference type="EMBL" id="MFGA01000015">
    <property type="protein sequence ID" value="OGF21115.1"/>
    <property type="molecule type" value="Genomic_DNA"/>
</dbReference>
<dbReference type="Proteomes" id="UP000177407">
    <property type="component" value="Unassembled WGS sequence"/>
</dbReference>
<organism evidence="2 3">
    <name type="scientific">Candidatus Falkowbacteria bacterium RIFOXYA2_FULL_38_12</name>
    <dbReference type="NCBI Taxonomy" id="1797993"/>
    <lineage>
        <taxon>Bacteria</taxon>
        <taxon>Candidatus Falkowiibacteriota</taxon>
    </lineage>
</organism>
<evidence type="ECO:0000313" key="3">
    <source>
        <dbReference type="Proteomes" id="UP000177407"/>
    </source>
</evidence>
<reference evidence="2 3" key="1">
    <citation type="journal article" date="2016" name="Nat. Commun.">
        <title>Thousands of microbial genomes shed light on interconnected biogeochemical processes in an aquifer system.</title>
        <authorList>
            <person name="Anantharaman K."/>
            <person name="Brown C.T."/>
            <person name="Hug L.A."/>
            <person name="Sharon I."/>
            <person name="Castelle C.J."/>
            <person name="Probst A.J."/>
            <person name="Thomas B.C."/>
            <person name="Singh A."/>
            <person name="Wilkins M.J."/>
            <person name="Karaoz U."/>
            <person name="Brodie E.L."/>
            <person name="Williams K.H."/>
            <person name="Hubbard S.S."/>
            <person name="Banfield J.F."/>
        </authorList>
    </citation>
    <scope>NUCLEOTIDE SEQUENCE [LARGE SCALE GENOMIC DNA]</scope>
</reference>
<sequence>MKQSILSAKQSELLENLIVKYGQIVTFGQIIETAKNNWDYKQTKNLVTKLSKDGWFIRIKRGLYAISELSSRGFLSLSPFIIANLLAKDSYVSFESALQYHGMFDQLLSKTISISLKMHKSVKLNNMEYVFVKTKDELCFGYEEATVDNKIARIATPEKALIDIINFHKSQLAIDVVIEKLHEHKHDLNFNRFNDYLSRFSTTTIKIFGFIFDLIQIDSTPLYKLIKQKHGTHWMLKDSKRFNAKWRLYYDEHFDQYDYSSTTGNN</sequence>
<dbReference type="Pfam" id="PF09407">
    <property type="entry name" value="AbiEi_1"/>
    <property type="match status" value="1"/>
</dbReference>
<accession>A0A1F5S347</accession>
<dbReference type="AlphaFoldDB" id="A0A1F5S347"/>
<gene>
    <name evidence="2" type="ORF">A2257_00260</name>
</gene>
<feature type="domain" description="AbiEi antitoxin C-terminal" evidence="1">
    <location>
        <begin position="79"/>
        <end position="206"/>
    </location>
</feature>
<proteinExistence type="predicted"/>
<evidence type="ECO:0000313" key="2">
    <source>
        <dbReference type="EMBL" id="OGF21115.1"/>
    </source>
</evidence>
<protein>
    <recommendedName>
        <fullName evidence="1">AbiEi antitoxin C-terminal domain-containing protein</fullName>
    </recommendedName>
</protein>
<dbReference type="InterPro" id="IPR018547">
    <property type="entry name" value="AbiEi_C"/>
</dbReference>
<comment type="caution">
    <text evidence="2">The sequence shown here is derived from an EMBL/GenBank/DDBJ whole genome shotgun (WGS) entry which is preliminary data.</text>
</comment>
<name>A0A1F5S347_9BACT</name>
<evidence type="ECO:0000259" key="1">
    <source>
        <dbReference type="Pfam" id="PF09407"/>
    </source>
</evidence>